<evidence type="ECO:0000256" key="7">
    <source>
        <dbReference type="ARBA" id="ARBA00022967"/>
    </source>
</evidence>
<dbReference type="GO" id="GO:0005743">
    <property type="term" value="C:mitochondrial inner membrane"/>
    <property type="evidence" value="ECO:0007669"/>
    <property type="project" value="UniProtKB-SubCell"/>
</dbReference>
<dbReference type="SUPFAM" id="SSF81464">
    <property type="entry name" value="Cytochrome c oxidase subunit II-like, transmembrane region"/>
    <property type="match status" value="1"/>
</dbReference>
<proteinExistence type="inferred from homology"/>
<evidence type="ECO:0000313" key="17">
    <source>
        <dbReference type="EMBL" id="BAV82405.1"/>
    </source>
</evidence>
<gene>
    <name evidence="17" type="primary">cox2</name>
</gene>
<feature type="domain" description="Cytochrome oxidase subunit II copper A binding" evidence="15">
    <location>
        <begin position="109"/>
        <end position="252"/>
    </location>
</feature>
<dbReference type="GO" id="GO:0005507">
    <property type="term" value="F:copper ion binding"/>
    <property type="evidence" value="ECO:0007669"/>
    <property type="project" value="InterPro"/>
</dbReference>
<dbReference type="EMBL" id="AP017433">
    <property type="protein sequence ID" value="BAV82405.1"/>
    <property type="molecule type" value="Genomic_DNA"/>
</dbReference>
<keyword evidence="13" id="KW-0999">Mitochondrion inner membrane</keyword>
<evidence type="ECO:0000256" key="9">
    <source>
        <dbReference type="ARBA" id="ARBA00022989"/>
    </source>
</evidence>
<evidence type="ECO:0000256" key="6">
    <source>
        <dbReference type="ARBA" id="ARBA00022723"/>
    </source>
</evidence>
<dbReference type="InterPro" id="IPR036257">
    <property type="entry name" value="Cyt_c_oxidase_su2_TM_sf"/>
</dbReference>
<dbReference type="NCBIfam" id="TIGR02866">
    <property type="entry name" value="CoxB"/>
    <property type="match status" value="1"/>
</dbReference>
<sequence length="273" mass="30943">MNLLSKFFVKCDAPSDWQLGLQDPATPVMEGLRSFHDDLVFVMVIVAGLVITLLTVVLLNFNKNKNPVPSRNTHNVPLEIIWTLTPCFILASIVVPSLSLLYAIEDTVDPKVTVKVIGNQWYWTYHYVDYEFPFPDPDYIGLLKHDSYMIQEADLKPGELRLLETDDPLVLPTHTHIRLIMTAEDVIHSWAVPSFGVKLDCIPGRINEVSIFIKRQGAFYGQCSEICGVNHGFMPIHVEAISKANYDQMMDRMGLLMEKKFMAQNPEKFGSGE</sequence>
<dbReference type="SUPFAM" id="SSF49503">
    <property type="entry name" value="Cupredoxins"/>
    <property type="match status" value="1"/>
</dbReference>
<evidence type="ECO:0000256" key="14">
    <source>
        <dbReference type="SAM" id="Phobius"/>
    </source>
</evidence>
<evidence type="ECO:0000256" key="3">
    <source>
        <dbReference type="ARBA" id="ARBA00022448"/>
    </source>
</evidence>
<name>A0A1E1GHR9_9EUKA</name>
<protein>
    <recommendedName>
        <fullName evidence="13">Cytochrome c oxidase subunit 2</fullName>
    </recommendedName>
</protein>
<keyword evidence="8 13" id="KW-0249">Electron transport</keyword>
<dbReference type="Pfam" id="PF02790">
    <property type="entry name" value="COX2_TM"/>
    <property type="match status" value="1"/>
</dbReference>
<dbReference type="GO" id="GO:0016491">
    <property type="term" value="F:oxidoreductase activity"/>
    <property type="evidence" value="ECO:0007669"/>
    <property type="project" value="InterPro"/>
</dbReference>
<dbReference type="Gene3D" id="1.10.287.90">
    <property type="match status" value="1"/>
</dbReference>
<evidence type="ECO:0000256" key="5">
    <source>
        <dbReference type="ARBA" id="ARBA00022692"/>
    </source>
</evidence>
<evidence type="ECO:0000256" key="12">
    <source>
        <dbReference type="ARBA" id="ARBA00049512"/>
    </source>
</evidence>
<dbReference type="GO" id="GO:0004129">
    <property type="term" value="F:cytochrome-c oxidase activity"/>
    <property type="evidence" value="ECO:0007669"/>
    <property type="project" value="UniProtKB-EC"/>
</dbReference>
<evidence type="ECO:0000259" key="15">
    <source>
        <dbReference type="PROSITE" id="PS50857"/>
    </source>
</evidence>
<organism evidence="17">
    <name type="scientific">Palpitomonas bilix</name>
    <dbReference type="NCBI Taxonomy" id="652834"/>
    <lineage>
        <taxon>Eukaryota</taxon>
        <taxon>Eukaryota incertae sedis</taxon>
    </lineage>
</organism>
<dbReference type="InterPro" id="IPR008972">
    <property type="entry name" value="Cupredoxin"/>
</dbReference>
<keyword evidence="3 13" id="KW-0813">Transport</keyword>
<dbReference type="PANTHER" id="PTHR22888">
    <property type="entry name" value="CYTOCHROME C OXIDASE, SUBUNIT II"/>
    <property type="match status" value="1"/>
</dbReference>
<dbReference type="PRINTS" id="PR01166">
    <property type="entry name" value="CYCOXIDASEII"/>
</dbReference>
<dbReference type="PROSITE" id="PS50999">
    <property type="entry name" value="COX2_TM"/>
    <property type="match status" value="1"/>
</dbReference>
<keyword evidence="4 13" id="KW-0679">Respiratory chain</keyword>
<dbReference type="InterPro" id="IPR002429">
    <property type="entry name" value="CcO_II-like_C"/>
</dbReference>
<feature type="domain" description="Cytochrome oxidase subunit II transmembrane region profile" evidence="16">
    <location>
        <begin position="13"/>
        <end position="108"/>
    </location>
</feature>
<feature type="transmembrane region" description="Helical" evidence="14">
    <location>
        <begin position="80"/>
        <end position="104"/>
    </location>
</feature>
<comment type="function">
    <text evidence="13">Component of the cytochrome c oxidase, the last enzyme in the mitochondrial electron transport chain which drives oxidative phosphorylation. The respiratory chain contains 3 multisubunit complexes succinate dehydrogenase (complex II, CII), ubiquinol-cytochrome c oxidoreductase (cytochrome b-c1 complex, complex III, CIII) and cytochrome c oxidase (complex IV, CIV), that cooperate to transfer electrons derived from NADH and succinate to molecular oxygen, creating an electrochemical gradient over the inner membrane that drives transmembrane transport and the ATP synthase. Cytochrome c oxidase is the component of the respiratory chain that catalyzes the reduction of oxygen to water. Electrons originating from reduced cytochrome c in the intermembrane space (IMS) are transferred via the dinuclear copper A center (CU(A)) of subunit 2 and heme A of subunit 1 to the active site in subunit 1, a binuclear center (BNC) formed by heme A3 and copper B (CU(B)). The BNC reduces molecular oxygen to 2 water molecules using 4 electrons from cytochrome c in the IMS and 4 protons from the mitochondrial matrix.</text>
</comment>
<dbReference type="InterPro" id="IPR034210">
    <property type="entry name" value="CcO_II_C"/>
</dbReference>
<geneLocation type="mitochondrion" evidence="17"/>
<keyword evidence="6 13" id="KW-0479">Metal-binding</keyword>
<dbReference type="RefSeq" id="YP_009317237.1">
    <property type="nucleotide sequence ID" value="NC_031832.1"/>
</dbReference>
<evidence type="ECO:0000256" key="8">
    <source>
        <dbReference type="ARBA" id="ARBA00022982"/>
    </source>
</evidence>
<keyword evidence="11 13" id="KW-0472">Membrane</keyword>
<evidence type="ECO:0000259" key="16">
    <source>
        <dbReference type="PROSITE" id="PS50999"/>
    </source>
</evidence>
<dbReference type="PROSITE" id="PS00078">
    <property type="entry name" value="COX2"/>
    <property type="match status" value="1"/>
</dbReference>
<keyword evidence="9 14" id="KW-1133">Transmembrane helix</keyword>
<dbReference type="Gene3D" id="2.60.40.420">
    <property type="entry name" value="Cupredoxins - blue copper proteins"/>
    <property type="match status" value="1"/>
</dbReference>
<dbReference type="PROSITE" id="PS50857">
    <property type="entry name" value="COX2_CUA"/>
    <property type="match status" value="1"/>
</dbReference>
<comment type="cofactor">
    <cofactor evidence="13">
        <name>Cu cation</name>
        <dbReference type="ChEBI" id="CHEBI:23378"/>
    </cofactor>
    <text evidence="13">Binds a copper A center.</text>
</comment>
<dbReference type="InterPro" id="IPR014222">
    <property type="entry name" value="Cyt_c_oxidase_su2"/>
</dbReference>
<dbReference type="CDD" id="cd13912">
    <property type="entry name" value="CcO_II_C"/>
    <property type="match status" value="1"/>
</dbReference>
<keyword evidence="7" id="KW-1278">Translocase</keyword>
<feature type="transmembrane region" description="Helical" evidence="14">
    <location>
        <begin position="39"/>
        <end position="59"/>
    </location>
</feature>
<reference evidence="17" key="1">
    <citation type="journal article" date="2016" name="Genome Biol. Evol.">
        <title>Mitochondrial Genome of Palpitomonas bilix: Derived Genome Structure and Ancestral System for Cytochrome c Maturation.</title>
        <authorList>
            <consortium name="AP017433"/>
            <person name="Nishimura Y."/>
            <person name="Tanifuji G."/>
            <person name="Kamikawa R."/>
            <person name="Yabuki A."/>
            <person name="Hashimoto T."/>
            <person name="Inagaki Y."/>
        </authorList>
    </citation>
    <scope>NUCLEOTIDE SEQUENCE</scope>
</reference>
<dbReference type="Pfam" id="PF00116">
    <property type="entry name" value="COX2"/>
    <property type="match status" value="1"/>
</dbReference>
<keyword evidence="5 13" id="KW-0812">Transmembrane</keyword>
<evidence type="ECO:0000256" key="10">
    <source>
        <dbReference type="ARBA" id="ARBA00023008"/>
    </source>
</evidence>
<keyword evidence="13 17" id="KW-0496">Mitochondrion</keyword>
<comment type="similarity">
    <text evidence="2 13">Belongs to the cytochrome c oxidase subunit 2 family.</text>
</comment>
<dbReference type="InterPro" id="IPR001505">
    <property type="entry name" value="Copper_CuA"/>
</dbReference>
<evidence type="ECO:0000256" key="11">
    <source>
        <dbReference type="ARBA" id="ARBA00023136"/>
    </source>
</evidence>
<keyword evidence="10 13" id="KW-0186">Copper</keyword>
<evidence type="ECO:0000256" key="2">
    <source>
        <dbReference type="ARBA" id="ARBA00007866"/>
    </source>
</evidence>
<dbReference type="GeneID" id="30214138"/>
<evidence type="ECO:0000256" key="13">
    <source>
        <dbReference type="RuleBase" id="RU000457"/>
    </source>
</evidence>
<dbReference type="InterPro" id="IPR011759">
    <property type="entry name" value="Cyt_c_oxidase_su2_TM_dom"/>
</dbReference>
<dbReference type="GO" id="GO:0042773">
    <property type="term" value="P:ATP synthesis coupled electron transport"/>
    <property type="evidence" value="ECO:0007669"/>
    <property type="project" value="TreeGrafter"/>
</dbReference>
<evidence type="ECO:0000256" key="4">
    <source>
        <dbReference type="ARBA" id="ARBA00022660"/>
    </source>
</evidence>
<comment type="catalytic activity">
    <reaction evidence="12">
        <text>4 Fe(II)-[cytochrome c] + O2 + 8 H(+)(in) = 4 Fe(III)-[cytochrome c] + 2 H2O + 4 H(+)(out)</text>
        <dbReference type="Rhea" id="RHEA:11436"/>
        <dbReference type="Rhea" id="RHEA-COMP:10350"/>
        <dbReference type="Rhea" id="RHEA-COMP:14399"/>
        <dbReference type="ChEBI" id="CHEBI:15377"/>
        <dbReference type="ChEBI" id="CHEBI:15378"/>
        <dbReference type="ChEBI" id="CHEBI:15379"/>
        <dbReference type="ChEBI" id="CHEBI:29033"/>
        <dbReference type="ChEBI" id="CHEBI:29034"/>
        <dbReference type="EC" id="7.1.1.9"/>
    </reaction>
    <physiologicalReaction direction="left-to-right" evidence="12">
        <dbReference type="Rhea" id="RHEA:11437"/>
    </physiologicalReaction>
</comment>
<comment type="subcellular location">
    <subcellularLocation>
        <location evidence="1">Membrane</location>
        <topology evidence="1">Multi-pass membrane protein</topology>
    </subcellularLocation>
    <subcellularLocation>
        <location evidence="13">Mitochondrion inner membrane</location>
        <topology evidence="13">Multi-pass membrane protein</topology>
    </subcellularLocation>
</comment>
<dbReference type="InterPro" id="IPR045187">
    <property type="entry name" value="CcO_II"/>
</dbReference>
<accession>A0A1E1GHR9</accession>
<dbReference type="FunFam" id="2.60.40.420:FF:000001">
    <property type="entry name" value="Cytochrome c oxidase subunit 2"/>
    <property type="match status" value="1"/>
</dbReference>
<dbReference type="AlphaFoldDB" id="A0A1E1GHR9"/>
<evidence type="ECO:0000256" key="1">
    <source>
        <dbReference type="ARBA" id="ARBA00004141"/>
    </source>
</evidence>
<dbReference type="PANTHER" id="PTHR22888:SF9">
    <property type="entry name" value="CYTOCHROME C OXIDASE SUBUNIT 2"/>
    <property type="match status" value="1"/>
</dbReference>